<dbReference type="EMBL" id="JAHXZJ010001492">
    <property type="protein sequence ID" value="KAH0552556.1"/>
    <property type="molecule type" value="Genomic_DNA"/>
</dbReference>
<gene>
    <name evidence="1" type="ORF">KQX54_012353</name>
</gene>
<name>A0AAV7IJC3_COTGL</name>
<reference evidence="1 2" key="1">
    <citation type="journal article" date="2021" name="J. Hered.">
        <title>A chromosome-level genome assembly of the parasitoid wasp, Cotesia glomerata (Hymenoptera: Braconidae).</title>
        <authorList>
            <person name="Pinto B.J."/>
            <person name="Weis J.J."/>
            <person name="Gamble T."/>
            <person name="Ode P.J."/>
            <person name="Paul R."/>
            <person name="Zaspel J.M."/>
        </authorList>
    </citation>
    <scope>NUCLEOTIDE SEQUENCE [LARGE SCALE GENOMIC DNA]</scope>
    <source>
        <strain evidence="1">CgM1</strain>
    </source>
</reference>
<evidence type="ECO:0000313" key="2">
    <source>
        <dbReference type="Proteomes" id="UP000826195"/>
    </source>
</evidence>
<protein>
    <submittedName>
        <fullName evidence="1">Uncharacterized protein</fullName>
    </submittedName>
</protein>
<dbReference type="Proteomes" id="UP000826195">
    <property type="component" value="Unassembled WGS sequence"/>
</dbReference>
<keyword evidence="2" id="KW-1185">Reference proteome</keyword>
<evidence type="ECO:0000313" key="1">
    <source>
        <dbReference type="EMBL" id="KAH0552556.1"/>
    </source>
</evidence>
<accession>A0AAV7IJC3</accession>
<comment type="caution">
    <text evidence="1">The sequence shown here is derived from an EMBL/GenBank/DDBJ whole genome shotgun (WGS) entry which is preliminary data.</text>
</comment>
<dbReference type="AlphaFoldDB" id="A0AAV7IJC3"/>
<proteinExistence type="predicted"/>
<organism evidence="1 2">
    <name type="scientific">Cotesia glomerata</name>
    <name type="common">Lepidopteran parasitic wasp</name>
    <name type="synonym">Apanteles glomeratus</name>
    <dbReference type="NCBI Taxonomy" id="32391"/>
    <lineage>
        <taxon>Eukaryota</taxon>
        <taxon>Metazoa</taxon>
        <taxon>Ecdysozoa</taxon>
        <taxon>Arthropoda</taxon>
        <taxon>Hexapoda</taxon>
        <taxon>Insecta</taxon>
        <taxon>Pterygota</taxon>
        <taxon>Neoptera</taxon>
        <taxon>Endopterygota</taxon>
        <taxon>Hymenoptera</taxon>
        <taxon>Apocrita</taxon>
        <taxon>Ichneumonoidea</taxon>
        <taxon>Braconidae</taxon>
        <taxon>Microgastrinae</taxon>
        <taxon>Cotesia</taxon>
    </lineage>
</organism>
<sequence length="339" mass="39256">MNTSEFQKISEVNNHNDSGLSFNNVEQYCGIDYSSILLSHVIFPQYQMIDYPSDRNTDLSIKAKGYQFVRDPIFVLIDGHRIRYMIHVYQNNITSGIENLTNFIDEDETPTKSNKLLLSWIQHLPSNGLYIFEITLNNNLINIIDCYLFSNVFLGHQTYEWRLTIINNELMYHTNVIASKPYPDIDIEEKVLIAKKNNVVIRALQCNASQRFDYILGGNRYNIAPYKFAIIGCHIDKYNKCRYVVLGRHCGTLQVCSLIKLSSAKANIVNELTNIDEYPAIFKFGILSSQLSLKNSRRNFNEYDKESTNLTHKKKSIPDKARKLDVLMIHDFLEEQSVL</sequence>